<evidence type="ECO:0000313" key="2">
    <source>
        <dbReference type="EMBL" id="AOJ76929.1"/>
    </source>
</evidence>
<accession>A0A1B4LIB0</accession>
<evidence type="ECO:0000256" key="1">
    <source>
        <dbReference type="SAM" id="MobiDB-lite"/>
    </source>
</evidence>
<feature type="region of interest" description="Disordered" evidence="1">
    <location>
        <begin position="39"/>
        <end position="60"/>
    </location>
</feature>
<name>A0A1B4LIB0_9BURK</name>
<protein>
    <submittedName>
        <fullName evidence="2">Uncharacterized protein</fullName>
    </submittedName>
</protein>
<dbReference type="Proteomes" id="UP000243680">
    <property type="component" value="Chromosome 3"/>
</dbReference>
<feature type="compositionally biased region" description="Low complexity" evidence="1">
    <location>
        <begin position="39"/>
        <end position="51"/>
    </location>
</feature>
<organism evidence="2 3">
    <name type="scientific">Burkholderia ubonensis</name>
    <dbReference type="NCBI Taxonomy" id="101571"/>
    <lineage>
        <taxon>Bacteria</taxon>
        <taxon>Pseudomonadati</taxon>
        <taxon>Pseudomonadota</taxon>
        <taxon>Betaproteobacteria</taxon>
        <taxon>Burkholderiales</taxon>
        <taxon>Burkholderiaceae</taxon>
        <taxon>Burkholderia</taxon>
        <taxon>Burkholderia cepacia complex</taxon>
    </lineage>
</organism>
<dbReference type="EMBL" id="CP013421">
    <property type="protein sequence ID" value="AOJ76929.1"/>
    <property type="molecule type" value="Genomic_DNA"/>
</dbReference>
<evidence type="ECO:0000313" key="3">
    <source>
        <dbReference type="Proteomes" id="UP000243680"/>
    </source>
</evidence>
<reference evidence="2 3" key="1">
    <citation type="submission" date="2015-12" db="EMBL/GenBank/DDBJ databases">
        <title>Diversity of Burkholderia near neighbor genomes.</title>
        <authorList>
            <person name="Sahl J."/>
            <person name="Wagner D."/>
            <person name="Keim P."/>
        </authorList>
    </citation>
    <scope>NUCLEOTIDE SEQUENCE [LARGE SCALE GENOMIC DNA]</scope>
    <source>
        <strain evidence="2 3">MSMB0783</strain>
    </source>
</reference>
<proteinExistence type="predicted"/>
<dbReference type="AlphaFoldDB" id="A0A1B4LIB0"/>
<gene>
    <name evidence="2" type="ORF">WJ35_17945</name>
</gene>
<sequence length="60" mass="5911">MQRGSGEAAVAVVAGDEAWPVRTGHAVRFVAGGCRAIGSHGCPPSSPGHPGEAPDACDAE</sequence>